<name>A0A183S8B7_SCHSO</name>
<keyword evidence="3" id="KW-1185">Reference proteome</keyword>
<sequence>MDPLSLVAEHCANSGYTFAFQNAEILDQGNERVNRETIEVWHTDTTSINRCVALPATYQALRAQLIERKNKHGIRPNVNPTTGEPRTYMHVTTPQFGADEGSVINTAALTTNPTDEETCSQKDTNRTSNPGRQLRSMRTRARAAYCQTPPLDERQTNLQQLSSSILNFSMGIFGTLKQSKDPAVLKALNGYLRINT</sequence>
<gene>
    <name evidence="2" type="ORF">SSLN_LOCUS465</name>
</gene>
<evidence type="ECO:0000313" key="3">
    <source>
        <dbReference type="Proteomes" id="UP000275846"/>
    </source>
</evidence>
<proteinExistence type="predicted"/>
<accession>A0A183S8B7</accession>
<protein>
    <submittedName>
        <fullName evidence="2 4">Uncharacterized protein</fullName>
    </submittedName>
</protein>
<dbReference type="Proteomes" id="UP000275846">
    <property type="component" value="Unassembled WGS sequence"/>
</dbReference>
<feature type="region of interest" description="Disordered" evidence="1">
    <location>
        <begin position="113"/>
        <end position="137"/>
    </location>
</feature>
<dbReference type="AlphaFoldDB" id="A0A183S8B7"/>
<evidence type="ECO:0000313" key="4">
    <source>
        <dbReference type="WBParaSite" id="SSLN_0000048801-mRNA-1"/>
    </source>
</evidence>
<organism evidence="4">
    <name type="scientific">Schistocephalus solidus</name>
    <name type="common">Tapeworm</name>
    <dbReference type="NCBI Taxonomy" id="70667"/>
    <lineage>
        <taxon>Eukaryota</taxon>
        <taxon>Metazoa</taxon>
        <taxon>Spiralia</taxon>
        <taxon>Lophotrochozoa</taxon>
        <taxon>Platyhelminthes</taxon>
        <taxon>Cestoda</taxon>
        <taxon>Eucestoda</taxon>
        <taxon>Diphyllobothriidea</taxon>
        <taxon>Diphyllobothriidae</taxon>
        <taxon>Schistocephalus</taxon>
    </lineage>
</organism>
<reference evidence="4" key="1">
    <citation type="submission" date="2016-06" db="UniProtKB">
        <authorList>
            <consortium name="WormBaseParasite"/>
        </authorList>
    </citation>
    <scope>IDENTIFICATION</scope>
</reference>
<dbReference type="WBParaSite" id="SSLN_0000048801-mRNA-1">
    <property type="protein sequence ID" value="SSLN_0000048801-mRNA-1"/>
    <property type="gene ID" value="SSLN_0000048801"/>
</dbReference>
<dbReference type="OrthoDB" id="6274432at2759"/>
<reference evidence="2 3" key="2">
    <citation type="submission" date="2018-11" db="EMBL/GenBank/DDBJ databases">
        <authorList>
            <consortium name="Pathogen Informatics"/>
        </authorList>
    </citation>
    <scope>NUCLEOTIDE SEQUENCE [LARGE SCALE GENOMIC DNA]</scope>
    <source>
        <strain evidence="2 3">NST_G2</strain>
    </source>
</reference>
<dbReference type="EMBL" id="UYSU01000335">
    <property type="protein sequence ID" value="VDL85650.1"/>
    <property type="molecule type" value="Genomic_DNA"/>
</dbReference>
<evidence type="ECO:0000313" key="2">
    <source>
        <dbReference type="EMBL" id="VDL85650.1"/>
    </source>
</evidence>
<evidence type="ECO:0000256" key="1">
    <source>
        <dbReference type="SAM" id="MobiDB-lite"/>
    </source>
</evidence>